<dbReference type="FunFam" id="3.30.70.270:FF:000001">
    <property type="entry name" value="Diguanylate cyclase domain protein"/>
    <property type="match status" value="1"/>
</dbReference>
<dbReference type="SUPFAM" id="SSF55073">
    <property type="entry name" value="Nucleotide cyclase"/>
    <property type="match status" value="1"/>
</dbReference>
<dbReference type="InterPro" id="IPR052155">
    <property type="entry name" value="Biofilm_reg_signaling"/>
</dbReference>
<feature type="domain" description="GGDEF" evidence="11">
    <location>
        <begin position="999"/>
        <end position="1132"/>
    </location>
</feature>
<feature type="domain" description="PAS" evidence="8">
    <location>
        <begin position="496"/>
        <end position="548"/>
    </location>
</feature>
<gene>
    <name evidence="12" type="ORF">BDK63_003430</name>
</gene>
<dbReference type="InterPro" id="IPR011006">
    <property type="entry name" value="CheY-like_superfamily"/>
</dbReference>
<dbReference type="SUPFAM" id="SSF52172">
    <property type="entry name" value="CheY-like"/>
    <property type="match status" value="1"/>
</dbReference>
<evidence type="ECO:0000256" key="3">
    <source>
        <dbReference type="ARBA" id="ARBA00022636"/>
    </source>
</evidence>
<dbReference type="Pfam" id="PF00072">
    <property type="entry name" value="Response_reg"/>
    <property type="match status" value="1"/>
</dbReference>
<dbReference type="Gene3D" id="3.40.50.2300">
    <property type="match status" value="1"/>
</dbReference>
<evidence type="ECO:0000259" key="8">
    <source>
        <dbReference type="PROSITE" id="PS50112"/>
    </source>
</evidence>
<feature type="transmembrane region" description="Helical" evidence="6">
    <location>
        <begin position="105"/>
        <end position="122"/>
    </location>
</feature>
<dbReference type="InterPro" id="IPR000700">
    <property type="entry name" value="PAS-assoc_C"/>
</dbReference>
<organism evidence="12 13">
    <name type="scientific">Halomonas campaniensis</name>
    <dbReference type="NCBI Taxonomy" id="213554"/>
    <lineage>
        <taxon>Bacteria</taxon>
        <taxon>Pseudomonadati</taxon>
        <taxon>Pseudomonadota</taxon>
        <taxon>Gammaproteobacteria</taxon>
        <taxon>Oceanospirillales</taxon>
        <taxon>Halomonadaceae</taxon>
        <taxon>Halomonas</taxon>
    </lineage>
</organism>
<dbReference type="Pfam" id="PF00990">
    <property type="entry name" value="GGDEF"/>
    <property type="match status" value="1"/>
</dbReference>
<keyword evidence="6" id="KW-0472">Membrane</keyword>
<dbReference type="GO" id="GO:0071732">
    <property type="term" value="P:cellular response to nitric oxide"/>
    <property type="evidence" value="ECO:0007669"/>
    <property type="project" value="UniProtKB-ARBA"/>
</dbReference>
<keyword evidence="13" id="KW-1185">Reference proteome</keyword>
<evidence type="ECO:0000259" key="7">
    <source>
        <dbReference type="PROSITE" id="PS50110"/>
    </source>
</evidence>
<dbReference type="InterPro" id="IPR001610">
    <property type="entry name" value="PAC"/>
</dbReference>
<dbReference type="SMART" id="SM00086">
    <property type="entry name" value="PAC"/>
    <property type="match status" value="3"/>
</dbReference>
<sequence length="1546" mass="173390">MTRRLFARSCFQLLLALACLGMAAFGLLDALIDTWRMPRSALILPDSSLAMGLFGIALLCRQRGRLIASRIAAGLILGLALYRLLPHGDWQFAGYPHTGLQGTLLFGLAGAGLLISTWGHAWRPLSRGVGTALMIMGGMAFLIGWLPGSKLSAMTWPGHLLAAPAASLLLLATGLVLLIQERPRQAPPGQSLIRTTLIAALVGSLLTTGGWYHLSRQNLEKLVEQTSQALARTEMDALAALKRHERLLQRQGERWASLGTLPEALWQQESTSYLRDIAPFEVVAVLDDDYAAQRLEARRPAAREWLERYVANDEHIAWLHHADHPAGEHAGPVMVTDDGAPLTLLAMPLTAAEPPGRWLVVGLNLTAMLEEVAHEEVDGVFVELRQDDALLFRSWRGGLPASPVTFATRSVSLADGSQWQLTAQIDGSQLRRLDLLPTLLLLSGLMLTLALMLSQELFRIAERRRLRLEANQRTTREALQQRDQFFTLSADLFCRVDLQGRFLQVNPAFEHQLGFSASALIEQPYTRLVCDEDHPRIAEAIQQLAGGGEVRELAARIRDRQDRTRWVEINAALGQEQVIYVVARDITQRRRSELAMLRHERFFDIVGQTALIGGWYVDLADGLPIWSDEVCAIHDEPAGFQPTLEQAIGYYAPGDRERIVALFEACCRDGIPFDEAFQLNTAQGRCIWVRVIGQAVHDAEGRIVQAQGSTQDITEQRRLDAEVARLAERLTTTLESITDGFFTLDGEWRFSYVNREAERLLQSASGSLLGRHIWQAFPEAVGSRFETEYRRAIESGEATHFEACNPRLELWVEVHAYPSEEGLAVYFRDINQRKATERQLRILESSVASSVNGVVICDAQRPDMPIIYVNPAFERITGYSRAQAIGRNCRFLQGENTEPRATLSLREGIANQRDVHIVIRNYRRDGTTFWNDLYISPVRDDTGQVTHYIGVQNDISTQKEYQSQLAYNASHDALTGLPNRTLLEDRLAQGCQIARRYQRYLAVLFVDLDGFKPINDTLGHDTGDSILKEVARRLEQQLRPGDTVARFGGDEFVIVLPDLAHEDDIMPVVERLLAHVSAPYRIESNELRITASIGITLCDGEIERPMQLIQQADLAMYKAKRQGRNTSQWYTRDLNRKVSERVSLRNALQRAIEEQQFELYYQPQIHGPSGQVTGLEALVRWHHPERGFVSPAAFIGLAEDTGQIIPISDWVLATACRDAQRLNEMGMGHLTMAVNVSPMQFQRPGFVDGVLQTLEASRLAPALLELELTEGVLMDSTERVIETLQELRQRGVQVAIDDFGTGYSSLGYLKSLPISKIKIDRSFVREVISDHRDAAIIQGVVSMAGKLRLEVVVEGVETEAQYAYLCKQRCETFQGFYFARPMPLEDLIPFLAEHHEARALEQAQKAGRQGGQTLLLVDDETNILRALTRTLRRDGYRILTAPSAREAFEQLAAEEVQVIISDQRMPEMSGTEFLRRVTELYPEMIQIVLSGYTDLKTVTEAINEGAVYKFLTKPWDDDELRLVVQQAFRQAAILKIRSGEQDDPLS</sequence>
<evidence type="ECO:0000256" key="4">
    <source>
        <dbReference type="ARBA" id="ARBA00051114"/>
    </source>
</evidence>
<dbReference type="EMBL" id="JACHZF010000035">
    <property type="protein sequence ID" value="MBB3332535.1"/>
    <property type="molecule type" value="Genomic_DNA"/>
</dbReference>
<dbReference type="InterPro" id="IPR013656">
    <property type="entry name" value="PAS_4"/>
</dbReference>
<feature type="domain" description="PAC" evidence="9">
    <location>
        <begin position="673"/>
        <end position="725"/>
    </location>
</feature>
<dbReference type="PROSITE" id="PS51257">
    <property type="entry name" value="PROKAR_LIPOPROTEIN"/>
    <property type="match status" value="1"/>
</dbReference>
<dbReference type="SUPFAM" id="SSF55785">
    <property type="entry name" value="PYP-like sensor domain (PAS domain)"/>
    <property type="match status" value="4"/>
</dbReference>
<dbReference type="CDD" id="cd01948">
    <property type="entry name" value="EAL"/>
    <property type="match status" value="1"/>
</dbReference>
<evidence type="ECO:0000256" key="5">
    <source>
        <dbReference type="PROSITE-ProRule" id="PRU00169"/>
    </source>
</evidence>
<dbReference type="NCBIfam" id="TIGR00254">
    <property type="entry name" value="GGDEF"/>
    <property type="match status" value="1"/>
</dbReference>
<comment type="catalytic activity">
    <reaction evidence="4">
        <text>3',3'-c-di-GMP + H2O = 5'-phosphoguanylyl(3'-&gt;5')guanosine + H(+)</text>
        <dbReference type="Rhea" id="RHEA:24902"/>
        <dbReference type="ChEBI" id="CHEBI:15377"/>
        <dbReference type="ChEBI" id="CHEBI:15378"/>
        <dbReference type="ChEBI" id="CHEBI:58754"/>
        <dbReference type="ChEBI" id="CHEBI:58805"/>
        <dbReference type="EC" id="3.1.4.52"/>
    </reaction>
    <physiologicalReaction direction="left-to-right" evidence="4">
        <dbReference type="Rhea" id="RHEA:24903"/>
    </physiologicalReaction>
</comment>
<dbReference type="Proteomes" id="UP000553442">
    <property type="component" value="Unassembled WGS sequence"/>
</dbReference>
<dbReference type="SMART" id="SM00091">
    <property type="entry name" value="PAS"/>
    <property type="match status" value="3"/>
</dbReference>
<dbReference type="InterPro" id="IPR001633">
    <property type="entry name" value="EAL_dom"/>
</dbReference>
<dbReference type="CDD" id="cd01949">
    <property type="entry name" value="GGDEF"/>
    <property type="match status" value="1"/>
</dbReference>
<accession>A0A7W5K610</accession>
<dbReference type="Pfam" id="PF08448">
    <property type="entry name" value="PAS_4"/>
    <property type="match status" value="2"/>
</dbReference>
<keyword evidence="6" id="KW-1133">Transmembrane helix</keyword>
<dbReference type="SMART" id="SM00267">
    <property type="entry name" value="GGDEF"/>
    <property type="match status" value="1"/>
</dbReference>
<dbReference type="Pfam" id="PF08447">
    <property type="entry name" value="PAS_3"/>
    <property type="match status" value="1"/>
</dbReference>
<feature type="transmembrane region" description="Helical" evidence="6">
    <location>
        <begin position="129"/>
        <end position="148"/>
    </location>
</feature>
<feature type="transmembrane region" description="Helical" evidence="6">
    <location>
        <begin position="67"/>
        <end position="85"/>
    </location>
</feature>
<dbReference type="CDD" id="cd00130">
    <property type="entry name" value="PAS"/>
    <property type="match status" value="4"/>
</dbReference>
<keyword evidence="3" id="KW-0973">c-di-GMP</keyword>
<dbReference type="PANTHER" id="PTHR44757">
    <property type="entry name" value="DIGUANYLATE CYCLASE DGCP"/>
    <property type="match status" value="1"/>
</dbReference>
<evidence type="ECO:0000256" key="1">
    <source>
        <dbReference type="ARBA" id="ARBA00001946"/>
    </source>
</evidence>
<dbReference type="Pfam" id="PF00563">
    <property type="entry name" value="EAL"/>
    <property type="match status" value="1"/>
</dbReference>
<dbReference type="InterPro" id="IPR029787">
    <property type="entry name" value="Nucleotide_cyclase"/>
</dbReference>
<dbReference type="PANTHER" id="PTHR44757:SF2">
    <property type="entry name" value="BIOFILM ARCHITECTURE MAINTENANCE PROTEIN MBAA"/>
    <property type="match status" value="1"/>
</dbReference>
<name>A0A7W5K610_9GAMM</name>
<comment type="caution">
    <text evidence="12">The sequence shown here is derived from an EMBL/GenBank/DDBJ whole genome shotgun (WGS) entry which is preliminary data.</text>
</comment>
<dbReference type="SMART" id="SM00448">
    <property type="entry name" value="REC"/>
    <property type="match status" value="1"/>
</dbReference>
<protein>
    <recommendedName>
        <fullName evidence="2">cyclic-guanylate-specific phosphodiesterase</fullName>
        <ecNumber evidence="2">3.1.4.52</ecNumber>
    </recommendedName>
</protein>
<feature type="domain" description="PAC" evidence="9">
    <location>
        <begin position="913"/>
        <end position="967"/>
    </location>
</feature>
<dbReference type="Gene3D" id="3.30.70.270">
    <property type="match status" value="1"/>
</dbReference>
<dbReference type="InterPro" id="IPR000014">
    <property type="entry name" value="PAS"/>
</dbReference>
<evidence type="ECO:0000259" key="10">
    <source>
        <dbReference type="PROSITE" id="PS50883"/>
    </source>
</evidence>
<evidence type="ECO:0000313" key="12">
    <source>
        <dbReference type="EMBL" id="MBB3332535.1"/>
    </source>
</evidence>
<dbReference type="FunFam" id="3.20.20.450:FF:000001">
    <property type="entry name" value="Cyclic di-GMP phosphodiesterase yahA"/>
    <property type="match status" value="1"/>
</dbReference>
<reference evidence="12 13" key="1">
    <citation type="submission" date="2020-08" db="EMBL/GenBank/DDBJ databases">
        <title>Genomic Encyclopedia of Archaeal and Bacterial Type Strains, Phase II (KMG-II): from individual species to whole genera.</title>
        <authorList>
            <person name="Goeker M."/>
        </authorList>
    </citation>
    <scope>NUCLEOTIDE SEQUENCE [LARGE SCALE GENOMIC DNA]</scope>
    <source>
        <strain evidence="12 13">5AG</strain>
    </source>
</reference>
<feature type="domain" description="EAL" evidence="10">
    <location>
        <begin position="1141"/>
        <end position="1395"/>
    </location>
</feature>
<dbReference type="InterPro" id="IPR035919">
    <property type="entry name" value="EAL_sf"/>
</dbReference>
<dbReference type="SUPFAM" id="SSF141868">
    <property type="entry name" value="EAL domain-like"/>
    <property type="match status" value="1"/>
</dbReference>
<feature type="domain" description="PAS" evidence="8">
    <location>
        <begin position="835"/>
        <end position="912"/>
    </location>
</feature>
<dbReference type="InterPro" id="IPR013655">
    <property type="entry name" value="PAS_fold_3"/>
</dbReference>
<dbReference type="PROSITE" id="PS50113">
    <property type="entry name" value="PAC"/>
    <property type="match status" value="2"/>
</dbReference>
<dbReference type="InterPro" id="IPR001789">
    <property type="entry name" value="Sig_transdc_resp-reg_receiver"/>
</dbReference>
<dbReference type="Gene3D" id="3.30.450.20">
    <property type="entry name" value="PAS domain"/>
    <property type="match status" value="4"/>
</dbReference>
<dbReference type="GO" id="GO:0071111">
    <property type="term" value="F:cyclic-guanylate-specific phosphodiesterase activity"/>
    <property type="evidence" value="ECO:0007669"/>
    <property type="project" value="UniProtKB-EC"/>
</dbReference>
<dbReference type="EC" id="3.1.4.52" evidence="2"/>
<feature type="domain" description="Response regulatory" evidence="7">
    <location>
        <begin position="1413"/>
        <end position="1528"/>
    </location>
</feature>
<keyword evidence="5" id="KW-0597">Phosphoprotein</keyword>
<evidence type="ECO:0000259" key="9">
    <source>
        <dbReference type="PROSITE" id="PS50113"/>
    </source>
</evidence>
<feature type="transmembrane region" description="Helical" evidence="6">
    <location>
        <begin position="191"/>
        <end position="212"/>
    </location>
</feature>
<feature type="transmembrane region" description="Helical" evidence="6">
    <location>
        <begin position="40"/>
        <end position="60"/>
    </location>
</feature>
<dbReference type="InterPro" id="IPR043128">
    <property type="entry name" value="Rev_trsase/Diguanyl_cyclase"/>
</dbReference>
<dbReference type="PROSITE" id="PS50887">
    <property type="entry name" value="GGDEF"/>
    <property type="match status" value="1"/>
</dbReference>
<evidence type="ECO:0000313" key="13">
    <source>
        <dbReference type="Proteomes" id="UP000553442"/>
    </source>
</evidence>
<dbReference type="GO" id="GO:0000160">
    <property type="term" value="P:phosphorelay signal transduction system"/>
    <property type="evidence" value="ECO:0007669"/>
    <property type="project" value="InterPro"/>
</dbReference>
<dbReference type="PROSITE" id="PS50110">
    <property type="entry name" value="RESPONSE_REGULATORY"/>
    <property type="match status" value="1"/>
</dbReference>
<keyword evidence="6" id="KW-0812">Transmembrane</keyword>
<dbReference type="RefSeq" id="WP_246386278.1">
    <property type="nucleotide sequence ID" value="NZ_JACHZF010000035.1"/>
</dbReference>
<dbReference type="SMART" id="SM00052">
    <property type="entry name" value="EAL"/>
    <property type="match status" value="1"/>
</dbReference>
<dbReference type="Pfam" id="PF13426">
    <property type="entry name" value="PAS_9"/>
    <property type="match status" value="1"/>
</dbReference>
<feature type="modified residue" description="4-aspartylphosphate" evidence="5">
    <location>
        <position position="1462"/>
    </location>
</feature>
<evidence type="ECO:0000256" key="6">
    <source>
        <dbReference type="SAM" id="Phobius"/>
    </source>
</evidence>
<feature type="transmembrane region" description="Helical" evidence="6">
    <location>
        <begin position="160"/>
        <end position="179"/>
    </location>
</feature>
<dbReference type="InterPro" id="IPR000160">
    <property type="entry name" value="GGDEF_dom"/>
</dbReference>
<evidence type="ECO:0000256" key="2">
    <source>
        <dbReference type="ARBA" id="ARBA00012282"/>
    </source>
</evidence>
<dbReference type="Gene3D" id="3.20.20.450">
    <property type="entry name" value="EAL domain"/>
    <property type="match status" value="1"/>
</dbReference>
<feature type="domain" description="PAS" evidence="8">
    <location>
        <begin position="726"/>
        <end position="796"/>
    </location>
</feature>
<evidence type="ECO:0000259" key="11">
    <source>
        <dbReference type="PROSITE" id="PS50887"/>
    </source>
</evidence>
<dbReference type="InterPro" id="IPR035965">
    <property type="entry name" value="PAS-like_dom_sf"/>
</dbReference>
<dbReference type="PROSITE" id="PS50112">
    <property type="entry name" value="PAS"/>
    <property type="match status" value="3"/>
</dbReference>
<proteinExistence type="predicted"/>
<dbReference type="CDD" id="cd17569">
    <property type="entry name" value="REC_HupR-like"/>
    <property type="match status" value="1"/>
</dbReference>
<dbReference type="NCBIfam" id="TIGR00229">
    <property type="entry name" value="sensory_box"/>
    <property type="match status" value="3"/>
</dbReference>
<dbReference type="PROSITE" id="PS50883">
    <property type="entry name" value="EAL"/>
    <property type="match status" value="1"/>
</dbReference>
<comment type="cofactor">
    <cofactor evidence="1">
        <name>Mg(2+)</name>
        <dbReference type="ChEBI" id="CHEBI:18420"/>
    </cofactor>
</comment>